<keyword evidence="2" id="KW-1133">Transmembrane helix</keyword>
<evidence type="ECO:0000256" key="2">
    <source>
        <dbReference type="SAM" id="Phobius"/>
    </source>
</evidence>
<dbReference type="EMBL" id="PFBH01000009">
    <property type="protein sequence ID" value="PIR85284.1"/>
    <property type="molecule type" value="Genomic_DNA"/>
</dbReference>
<keyword evidence="2" id="KW-0812">Transmembrane</keyword>
<feature type="transmembrane region" description="Helical" evidence="2">
    <location>
        <begin position="21"/>
        <end position="43"/>
    </location>
</feature>
<sequence>MGIFSWIEETRQKTPLERRRVAFSIALSVTLGIGVVWLVGFLIHVSSLFSSTKQEPATPAPATEPLIVPPRWQ</sequence>
<dbReference type="AlphaFoldDB" id="A0A2H0UFT8"/>
<organism evidence="3 4">
    <name type="scientific">Candidatus Kaiserbacteria bacterium CG10_big_fil_rev_8_21_14_0_10_45_20</name>
    <dbReference type="NCBI Taxonomy" id="1974607"/>
    <lineage>
        <taxon>Bacteria</taxon>
        <taxon>Candidatus Kaiseribacteriota</taxon>
    </lineage>
</organism>
<gene>
    <name evidence="3" type="ORF">COU15_01580</name>
</gene>
<reference evidence="4" key="1">
    <citation type="submission" date="2017-09" db="EMBL/GenBank/DDBJ databases">
        <title>Depth-based differentiation of microbial function through sediment-hosted aquifers and enrichment of novel symbionts in the deep terrestrial subsurface.</title>
        <authorList>
            <person name="Probst A.J."/>
            <person name="Ladd B."/>
            <person name="Jarett J.K."/>
            <person name="Geller-Mcgrath D.E."/>
            <person name="Sieber C.M.K."/>
            <person name="Emerson J.B."/>
            <person name="Anantharaman K."/>
            <person name="Thomas B.C."/>
            <person name="Malmstrom R."/>
            <person name="Stieglmeier M."/>
            <person name="Klingl A."/>
            <person name="Woyke T."/>
            <person name="Ryan C.M."/>
            <person name="Banfield J.F."/>
        </authorList>
    </citation>
    <scope>NUCLEOTIDE SEQUENCE [LARGE SCALE GENOMIC DNA]</scope>
</reference>
<feature type="compositionally biased region" description="Low complexity" evidence="1">
    <location>
        <begin position="55"/>
        <end position="65"/>
    </location>
</feature>
<dbReference type="Proteomes" id="UP000229315">
    <property type="component" value="Unassembled WGS sequence"/>
</dbReference>
<proteinExistence type="predicted"/>
<protein>
    <submittedName>
        <fullName evidence="3">Uncharacterized protein</fullName>
    </submittedName>
</protein>
<feature type="region of interest" description="Disordered" evidence="1">
    <location>
        <begin position="50"/>
        <end position="73"/>
    </location>
</feature>
<keyword evidence="2" id="KW-0472">Membrane</keyword>
<name>A0A2H0UFT8_9BACT</name>
<evidence type="ECO:0000313" key="4">
    <source>
        <dbReference type="Proteomes" id="UP000229315"/>
    </source>
</evidence>
<evidence type="ECO:0000256" key="1">
    <source>
        <dbReference type="SAM" id="MobiDB-lite"/>
    </source>
</evidence>
<comment type="caution">
    <text evidence="3">The sequence shown here is derived from an EMBL/GenBank/DDBJ whole genome shotgun (WGS) entry which is preliminary data.</text>
</comment>
<evidence type="ECO:0000313" key="3">
    <source>
        <dbReference type="EMBL" id="PIR85284.1"/>
    </source>
</evidence>
<accession>A0A2H0UFT8</accession>